<evidence type="ECO:0000313" key="2">
    <source>
        <dbReference type="EMBL" id="RYR32412.1"/>
    </source>
</evidence>
<feature type="chain" id="PRO_5019308981" evidence="1">
    <location>
        <begin position="26"/>
        <end position="247"/>
    </location>
</feature>
<dbReference type="Proteomes" id="UP000289738">
    <property type="component" value="Chromosome A10"/>
</dbReference>
<protein>
    <submittedName>
        <fullName evidence="2">Uncharacterized protein</fullName>
    </submittedName>
</protein>
<dbReference type="AlphaFoldDB" id="A0A445B160"/>
<name>A0A445B160_ARAHY</name>
<organism evidence="2 3">
    <name type="scientific">Arachis hypogaea</name>
    <name type="common">Peanut</name>
    <dbReference type="NCBI Taxonomy" id="3818"/>
    <lineage>
        <taxon>Eukaryota</taxon>
        <taxon>Viridiplantae</taxon>
        <taxon>Streptophyta</taxon>
        <taxon>Embryophyta</taxon>
        <taxon>Tracheophyta</taxon>
        <taxon>Spermatophyta</taxon>
        <taxon>Magnoliopsida</taxon>
        <taxon>eudicotyledons</taxon>
        <taxon>Gunneridae</taxon>
        <taxon>Pentapetalae</taxon>
        <taxon>rosids</taxon>
        <taxon>fabids</taxon>
        <taxon>Fabales</taxon>
        <taxon>Fabaceae</taxon>
        <taxon>Papilionoideae</taxon>
        <taxon>50 kb inversion clade</taxon>
        <taxon>dalbergioids sensu lato</taxon>
        <taxon>Dalbergieae</taxon>
        <taxon>Pterocarpus clade</taxon>
        <taxon>Arachis</taxon>
    </lineage>
</organism>
<gene>
    <name evidence="2" type="ORF">Ahy_A10g046986</name>
</gene>
<evidence type="ECO:0000256" key="1">
    <source>
        <dbReference type="SAM" id="SignalP"/>
    </source>
</evidence>
<accession>A0A445B160</accession>
<comment type="caution">
    <text evidence="2">The sequence shown here is derived from an EMBL/GenBank/DDBJ whole genome shotgun (WGS) entry which is preliminary data.</text>
</comment>
<proteinExistence type="predicted"/>
<reference evidence="2 3" key="1">
    <citation type="submission" date="2019-01" db="EMBL/GenBank/DDBJ databases">
        <title>Sequencing of cultivated peanut Arachis hypogaea provides insights into genome evolution and oil improvement.</title>
        <authorList>
            <person name="Chen X."/>
        </authorList>
    </citation>
    <scope>NUCLEOTIDE SEQUENCE [LARGE SCALE GENOMIC DNA]</scope>
    <source>
        <strain evidence="3">cv. Fuhuasheng</strain>
        <tissue evidence="2">Leaves</tissue>
    </source>
</reference>
<sequence>MQSIQQTKYKLLILRQLWLLRVLACVPFSQEQQLGHLMSPFSLHSKHLLSNPSSSSNTFLLPLQCQQGANLKSAQLSQTKPGFVLGNPSRIFPSSPTSNKCLITFFSPRAHCNSFLYSASIETSLSSIHILNPLRIIRTALQSSNVLLTPLRLVKYTTTRSSASGNLNGVPKSESTFINFEFPCFALDDWTDSSVADFAIDEDFDCVSKRPHIFLTILPRIELELELDFDFAESSDISLREPERSSV</sequence>
<keyword evidence="1" id="KW-0732">Signal</keyword>
<dbReference type="EMBL" id="SDMP01000010">
    <property type="protein sequence ID" value="RYR32412.1"/>
    <property type="molecule type" value="Genomic_DNA"/>
</dbReference>
<keyword evidence="3" id="KW-1185">Reference proteome</keyword>
<feature type="signal peptide" evidence="1">
    <location>
        <begin position="1"/>
        <end position="25"/>
    </location>
</feature>
<evidence type="ECO:0000313" key="3">
    <source>
        <dbReference type="Proteomes" id="UP000289738"/>
    </source>
</evidence>